<evidence type="ECO:0000313" key="7">
    <source>
        <dbReference type="Proteomes" id="UP001155483"/>
    </source>
</evidence>
<dbReference type="PROSITE" id="PS50088">
    <property type="entry name" value="ANK_REPEAT"/>
    <property type="match status" value="2"/>
</dbReference>
<dbReference type="Gene3D" id="3.40.710.10">
    <property type="entry name" value="DD-peptidase/beta-lactamase superfamily"/>
    <property type="match status" value="1"/>
</dbReference>
<accession>A0A9X2XWP6</accession>
<dbReference type="EMBL" id="JAOTIF010000009">
    <property type="protein sequence ID" value="MCU7550096.1"/>
    <property type="molecule type" value="Genomic_DNA"/>
</dbReference>
<dbReference type="Pfam" id="PF11954">
    <property type="entry name" value="DUF3471"/>
    <property type="match status" value="2"/>
</dbReference>
<dbReference type="Pfam" id="PF07691">
    <property type="entry name" value="PA14"/>
    <property type="match status" value="1"/>
</dbReference>
<evidence type="ECO:0000259" key="5">
    <source>
        <dbReference type="Pfam" id="PF11954"/>
    </source>
</evidence>
<dbReference type="SMART" id="SM00248">
    <property type="entry name" value="ANK"/>
    <property type="match status" value="2"/>
</dbReference>
<name>A0A9X2XWP6_9BACT</name>
<dbReference type="InterPro" id="IPR002110">
    <property type="entry name" value="Ankyrin_rpt"/>
</dbReference>
<reference evidence="6" key="2">
    <citation type="submission" date="2023-04" db="EMBL/GenBank/DDBJ databases">
        <title>Paracnuella aquatica gen. nov., sp. nov., a member of the family Chitinophagaceae isolated from a hot spring.</title>
        <authorList>
            <person name="Wang C."/>
        </authorList>
    </citation>
    <scope>NUCLEOTIDE SEQUENCE</scope>
    <source>
        <strain evidence="6">LB-8</strain>
    </source>
</reference>
<dbReference type="InterPro" id="IPR012338">
    <property type="entry name" value="Beta-lactam/transpept-like"/>
</dbReference>
<keyword evidence="1" id="KW-0040">ANK repeat</keyword>
<dbReference type="InterPro" id="IPR036770">
    <property type="entry name" value="Ankyrin_rpt-contain_sf"/>
</dbReference>
<feature type="domain" description="Beta-lactamase-related" evidence="3">
    <location>
        <begin position="296"/>
        <end position="608"/>
    </location>
</feature>
<dbReference type="Proteomes" id="UP001155483">
    <property type="component" value="Unassembled WGS sequence"/>
</dbReference>
<feature type="domain" description="PA14" evidence="4">
    <location>
        <begin position="128"/>
        <end position="179"/>
    </location>
</feature>
<keyword evidence="7" id="KW-1185">Reference proteome</keyword>
<gene>
    <name evidence="6" type="ORF">OCK74_13310</name>
</gene>
<evidence type="ECO:0000313" key="6">
    <source>
        <dbReference type="EMBL" id="MCU7550096.1"/>
    </source>
</evidence>
<dbReference type="AlphaFoldDB" id="A0A9X2XWP6"/>
<feature type="domain" description="Peptidase S12 Pab87-related C-terminal" evidence="5">
    <location>
        <begin position="622"/>
        <end position="706"/>
    </location>
</feature>
<dbReference type="Gene3D" id="2.60.120.260">
    <property type="entry name" value="Galactose-binding domain-like"/>
    <property type="match status" value="1"/>
</dbReference>
<dbReference type="InterPro" id="IPR050491">
    <property type="entry name" value="AmpC-like"/>
</dbReference>
<dbReference type="SUPFAM" id="SSF48403">
    <property type="entry name" value="Ankyrin repeat"/>
    <property type="match status" value="1"/>
</dbReference>
<dbReference type="PROSITE" id="PS50297">
    <property type="entry name" value="ANK_REP_REGION"/>
    <property type="match status" value="1"/>
</dbReference>
<feature type="domain" description="Peptidase S12 Pab87-related C-terminal" evidence="5">
    <location>
        <begin position="718"/>
        <end position="793"/>
    </location>
</feature>
<protein>
    <submittedName>
        <fullName evidence="6">Serine hydrolase</fullName>
    </submittedName>
</protein>
<evidence type="ECO:0000256" key="1">
    <source>
        <dbReference type="PROSITE-ProRule" id="PRU00023"/>
    </source>
</evidence>
<evidence type="ECO:0000259" key="4">
    <source>
        <dbReference type="Pfam" id="PF07691"/>
    </source>
</evidence>
<feature type="signal peptide" evidence="2">
    <location>
        <begin position="1"/>
        <end position="31"/>
    </location>
</feature>
<feature type="chain" id="PRO_5040785998" evidence="2">
    <location>
        <begin position="32"/>
        <end position="805"/>
    </location>
</feature>
<dbReference type="SUPFAM" id="SSF56601">
    <property type="entry name" value="beta-lactamase/transpeptidase-like"/>
    <property type="match status" value="1"/>
</dbReference>
<dbReference type="Pfam" id="PF00144">
    <property type="entry name" value="Beta-lactamase"/>
    <property type="match status" value="1"/>
</dbReference>
<dbReference type="SUPFAM" id="SSF56988">
    <property type="entry name" value="Anthrax protective antigen"/>
    <property type="match status" value="1"/>
</dbReference>
<comment type="caution">
    <text evidence="6">The sequence shown here is derived from an EMBL/GenBank/DDBJ whole genome shotgun (WGS) entry which is preliminary data.</text>
</comment>
<keyword evidence="6" id="KW-0378">Hydrolase</keyword>
<dbReference type="GO" id="GO:0016787">
    <property type="term" value="F:hydrolase activity"/>
    <property type="evidence" value="ECO:0007669"/>
    <property type="project" value="UniProtKB-KW"/>
</dbReference>
<keyword evidence="2" id="KW-0732">Signal</keyword>
<proteinExistence type="predicted"/>
<dbReference type="InterPro" id="IPR011658">
    <property type="entry name" value="PA14_dom"/>
</dbReference>
<feature type="repeat" description="ANK" evidence="1">
    <location>
        <begin position="222"/>
        <end position="249"/>
    </location>
</feature>
<organism evidence="6 7">
    <name type="scientific">Paraflavisolibacter caeni</name>
    <dbReference type="NCBI Taxonomy" id="2982496"/>
    <lineage>
        <taxon>Bacteria</taxon>
        <taxon>Pseudomonadati</taxon>
        <taxon>Bacteroidota</taxon>
        <taxon>Chitinophagia</taxon>
        <taxon>Chitinophagales</taxon>
        <taxon>Chitinophagaceae</taxon>
        <taxon>Paraflavisolibacter</taxon>
    </lineage>
</organism>
<dbReference type="RefSeq" id="WP_279297536.1">
    <property type="nucleotide sequence ID" value="NZ_JAOTIF010000009.1"/>
</dbReference>
<reference evidence="6" key="1">
    <citation type="submission" date="2022-09" db="EMBL/GenBank/DDBJ databases">
        <authorList>
            <person name="Yuan C."/>
            <person name="Ke Z."/>
        </authorList>
    </citation>
    <scope>NUCLEOTIDE SEQUENCE</scope>
    <source>
        <strain evidence="6">LB-8</strain>
    </source>
</reference>
<feature type="repeat" description="ANK" evidence="1">
    <location>
        <begin position="250"/>
        <end position="282"/>
    </location>
</feature>
<evidence type="ECO:0000259" key="3">
    <source>
        <dbReference type="Pfam" id="PF00144"/>
    </source>
</evidence>
<dbReference type="Gene3D" id="1.25.40.20">
    <property type="entry name" value="Ankyrin repeat-containing domain"/>
    <property type="match status" value="1"/>
</dbReference>
<dbReference type="InterPro" id="IPR021860">
    <property type="entry name" value="Peptidase_S12_Pab87-rel_C"/>
</dbReference>
<sequence>MRHCHFSAYFKVIISSSILFITAVISHTVSAQTSAATISGYGKATYSAVATGKFMKNWLIAGPVPVSADSMPASSVQEKTFKEDIISSVPIVTGKPVMPVHVQQNTLQWKSISSSEDAVMLDKAFGEKSYDFVYAYAIAEIKAEKAGTVMLGLGSDDGVKVWLNGKLVHENWIPRGVQKDDDVVPLPLVRGSNQILIKVQDIQGGWGFVARLLDQTALSDQLGVAVSRGDLDKMNLLIDNGVDVNAKSSAGISPLVAAKIAGRTDIVQYLIKKGAKEEAVPDAATLIDTYYQSLKGKEMPGIAVLVSKDGKTVYERGFGYADIKGKKIVTPNTKFRIGSVTKQFTAAAILKLQEQGLLSVNDKLSKYIPDFPRGEEVTIHHLLTHTSGIHSYTNKPDFINKVTKTISEDSLIYSFKNDPYDFNPGENFMYNNSGYFLLGYIIEKVSGKSYGEYLKQTFFDPLQMKNTGVHYAGIKLEEEAHGYGSNNGKYDDAINWDMSWAGGAGALYSTLHDLDTWNMSLHSGKVLRPESLKAALTTVTLKNGDQPAMNYGYGLVTGKYRGIDYIEHSGGLHGFVSQLAYYPKEKLSVVMFSNTMTPEVTFDPNKIAEAYLWNEMEKETAKQVVSVPAEVLQRYTGRYDFMSAVMQVTLESDQLFAQLSGQAKFPIYPSSQTEFFWKVVDAKIKFIPDENGVVNRAEFRQNGQTLNVKKLKEDSIVTIDPVLLDQYTGKYKLNDQIVVTIIKENDKLFAQPTGQGKLEMFPVSNTEFVFKEINAKISFIKDENGKVNKAKLRMNGGDSELPRVE</sequence>
<dbReference type="InterPro" id="IPR001466">
    <property type="entry name" value="Beta-lactam-related"/>
</dbReference>
<evidence type="ECO:0000256" key="2">
    <source>
        <dbReference type="SAM" id="SignalP"/>
    </source>
</evidence>
<dbReference type="PANTHER" id="PTHR46825:SF9">
    <property type="entry name" value="BETA-LACTAMASE-RELATED DOMAIN-CONTAINING PROTEIN"/>
    <property type="match status" value="1"/>
</dbReference>
<dbReference type="PANTHER" id="PTHR46825">
    <property type="entry name" value="D-ALANYL-D-ALANINE-CARBOXYPEPTIDASE/ENDOPEPTIDASE AMPH"/>
    <property type="match status" value="1"/>
</dbReference>